<feature type="non-terminal residue" evidence="1">
    <location>
        <position position="43"/>
    </location>
</feature>
<comment type="caution">
    <text evidence="1">The sequence shown here is derived from an EMBL/GenBank/DDBJ whole genome shotgun (WGS) entry which is preliminary data.</text>
</comment>
<sequence length="43" mass="5015">MRPGKQPRRMSDTIYLNVKHKSGISPFAPIIQDASKPDHRRKR</sequence>
<dbReference type="Proteomes" id="UP001174909">
    <property type="component" value="Unassembled WGS sequence"/>
</dbReference>
<evidence type="ECO:0000313" key="1">
    <source>
        <dbReference type="EMBL" id="CAI8021734.1"/>
    </source>
</evidence>
<proteinExistence type="predicted"/>
<keyword evidence="2" id="KW-1185">Reference proteome</keyword>
<name>A0AA35S1U9_GEOBA</name>
<reference evidence="1" key="1">
    <citation type="submission" date="2023-03" db="EMBL/GenBank/DDBJ databases">
        <authorList>
            <person name="Steffen K."/>
            <person name="Cardenas P."/>
        </authorList>
    </citation>
    <scope>NUCLEOTIDE SEQUENCE</scope>
</reference>
<dbReference type="AlphaFoldDB" id="A0AA35S1U9"/>
<organism evidence="1 2">
    <name type="scientific">Geodia barretti</name>
    <name type="common">Barrett's horny sponge</name>
    <dbReference type="NCBI Taxonomy" id="519541"/>
    <lineage>
        <taxon>Eukaryota</taxon>
        <taxon>Metazoa</taxon>
        <taxon>Porifera</taxon>
        <taxon>Demospongiae</taxon>
        <taxon>Heteroscleromorpha</taxon>
        <taxon>Tetractinellida</taxon>
        <taxon>Astrophorina</taxon>
        <taxon>Geodiidae</taxon>
        <taxon>Geodia</taxon>
    </lineage>
</organism>
<protein>
    <submittedName>
        <fullName evidence="1">Uncharacterized protein</fullName>
    </submittedName>
</protein>
<dbReference type="EMBL" id="CASHTH010001914">
    <property type="protein sequence ID" value="CAI8021734.1"/>
    <property type="molecule type" value="Genomic_DNA"/>
</dbReference>
<accession>A0AA35S1U9</accession>
<gene>
    <name evidence="1" type="ORF">GBAR_LOCUS12848</name>
</gene>
<evidence type="ECO:0000313" key="2">
    <source>
        <dbReference type="Proteomes" id="UP001174909"/>
    </source>
</evidence>